<evidence type="ECO:0000256" key="5">
    <source>
        <dbReference type="SAM" id="MobiDB-lite"/>
    </source>
</evidence>
<dbReference type="GO" id="GO:0008360">
    <property type="term" value="P:regulation of cell shape"/>
    <property type="evidence" value="ECO:0007669"/>
    <property type="project" value="UniProtKB-KW"/>
</dbReference>
<feature type="region of interest" description="Disordered" evidence="5">
    <location>
        <begin position="256"/>
        <end position="280"/>
    </location>
</feature>
<sequence length="280" mass="29949">MIGLFLLWRVDNLRVEQFRASLIDAFAPSFDWTIRPLASATRMVSDLRSYARVHEQNEELRRELQRMQGWREMALQLEQKNARLLALNRVRLNPRISFVTAEVMADAGGPFQRSVTINVGTADGVGDGAAAVDGLGLVGRVAGVAERSARVLLLTDSSSRVPVTILPSGGRAILSGDMTGAPVLDFLDQAEAIHPGDRVVTSGDGGIFPADVLVGRVTRTADGRPRVGLAADYAGLAFVRLLRRAPVPMVTEPGGLIGPRQPEAPAASENAHTAAAETGR</sequence>
<dbReference type="NCBIfam" id="TIGR00219">
    <property type="entry name" value="mreC"/>
    <property type="match status" value="1"/>
</dbReference>
<comment type="similarity">
    <text evidence="1">Belongs to the MreC family.</text>
</comment>
<gene>
    <name evidence="7" type="primary">mreC</name>
    <name evidence="7" type="ORF">FJM51_00645</name>
</gene>
<keyword evidence="8" id="KW-1185">Reference proteome</keyword>
<evidence type="ECO:0000256" key="3">
    <source>
        <dbReference type="ARBA" id="ARBA00022960"/>
    </source>
</evidence>
<dbReference type="AlphaFoldDB" id="A0A501X0H1"/>
<keyword evidence="3" id="KW-0133">Cell shape</keyword>
<feature type="compositionally biased region" description="Low complexity" evidence="5">
    <location>
        <begin position="263"/>
        <end position="280"/>
    </location>
</feature>
<dbReference type="InterPro" id="IPR055342">
    <property type="entry name" value="MreC_beta-barrel_core"/>
</dbReference>
<dbReference type="InterPro" id="IPR042177">
    <property type="entry name" value="Cell/Rod_1"/>
</dbReference>
<proteinExistence type="inferred from homology"/>
<dbReference type="Gene3D" id="2.40.10.340">
    <property type="entry name" value="Rod shape-determining protein MreC, domain 1"/>
    <property type="match status" value="1"/>
</dbReference>
<dbReference type="Proteomes" id="UP000319255">
    <property type="component" value="Unassembled WGS sequence"/>
</dbReference>
<evidence type="ECO:0000256" key="2">
    <source>
        <dbReference type="ARBA" id="ARBA00013855"/>
    </source>
</evidence>
<dbReference type="OrthoDB" id="8478127at2"/>
<dbReference type="PANTHER" id="PTHR34138">
    <property type="entry name" value="CELL SHAPE-DETERMINING PROTEIN MREC"/>
    <property type="match status" value="1"/>
</dbReference>
<dbReference type="Gene3D" id="2.40.10.350">
    <property type="entry name" value="Rod shape-determining protein MreC, domain 2"/>
    <property type="match status" value="1"/>
</dbReference>
<feature type="domain" description="Rod shape-determining protein MreC beta-barrel core" evidence="6">
    <location>
        <begin position="103"/>
        <end position="222"/>
    </location>
</feature>
<protein>
    <recommendedName>
        <fullName evidence="2">Cell shape-determining protein MreC</fullName>
    </recommendedName>
    <alternativeName>
        <fullName evidence="4">Cell shape protein MreC</fullName>
    </alternativeName>
</protein>
<dbReference type="EMBL" id="VFRP01000001">
    <property type="protein sequence ID" value="TPE53937.1"/>
    <property type="molecule type" value="Genomic_DNA"/>
</dbReference>
<evidence type="ECO:0000256" key="4">
    <source>
        <dbReference type="ARBA" id="ARBA00032089"/>
    </source>
</evidence>
<dbReference type="InterPro" id="IPR007221">
    <property type="entry name" value="MreC"/>
</dbReference>
<name>A0A501X0H1_9RHOB</name>
<evidence type="ECO:0000313" key="8">
    <source>
        <dbReference type="Proteomes" id="UP000319255"/>
    </source>
</evidence>
<dbReference type="Pfam" id="PF04085">
    <property type="entry name" value="MreC"/>
    <property type="match status" value="1"/>
</dbReference>
<dbReference type="GO" id="GO:0005886">
    <property type="term" value="C:plasma membrane"/>
    <property type="evidence" value="ECO:0007669"/>
    <property type="project" value="TreeGrafter"/>
</dbReference>
<dbReference type="PANTHER" id="PTHR34138:SF1">
    <property type="entry name" value="CELL SHAPE-DETERMINING PROTEIN MREC"/>
    <property type="match status" value="1"/>
</dbReference>
<evidence type="ECO:0000256" key="1">
    <source>
        <dbReference type="ARBA" id="ARBA00009369"/>
    </source>
</evidence>
<evidence type="ECO:0000313" key="7">
    <source>
        <dbReference type="EMBL" id="TPE53937.1"/>
    </source>
</evidence>
<organism evidence="7 8">
    <name type="scientific">Amaricoccus solimangrovi</name>
    <dbReference type="NCBI Taxonomy" id="2589815"/>
    <lineage>
        <taxon>Bacteria</taxon>
        <taxon>Pseudomonadati</taxon>
        <taxon>Pseudomonadota</taxon>
        <taxon>Alphaproteobacteria</taxon>
        <taxon>Rhodobacterales</taxon>
        <taxon>Paracoccaceae</taxon>
        <taxon>Amaricoccus</taxon>
    </lineage>
</organism>
<dbReference type="InterPro" id="IPR042175">
    <property type="entry name" value="Cell/Rod_MreC_2"/>
</dbReference>
<accession>A0A501X0H1</accession>
<evidence type="ECO:0000259" key="6">
    <source>
        <dbReference type="Pfam" id="PF04085"/>
    </source>
</evidence>
<reference evidence="7 8" key="1">
    <citation type="submission" date="2019-06" db="EMBL/GenBank/DDBJ databases">
        <title>A novel bacterium of genus Amaricoccus, isolated from marine sediment.</title>
        <authorList>
            <person name="Huang H."/>
            <person name="Mo K."/>
            <person name="Hu Y."/>
        </authorList>
    </citation>
    <scope>NUCLEOTIDE SEQUENCE [LARGE SCALE GENOMIC DNA]</scope>
    <source>
        <strain evidence="7 8">HB172011</strain>
    </source>
</reference>
<comment type="caution">
    <text evidence="7">The sequence shown here is derived from an EMBL/GenBank/DDBJ whole genome shotgun (WGS) entry which is preliminary data.</text>
</comment>